<dbReference type="GO" id="GO:0005743">
    <property type="term" value="C:mitochondrial inner membrane"/>
    <property type="evidence" value="ECO:0007669"/>
    <property type="project" value="UniProtKB-SubCell"/>
</dbReference>
<dbReference type="AlphaFoldDB" id="A0A9Q9DX54"/>
<dbReference type="Gene3D" id="3.40.30.10">
    <property type="entry name" value="Glutaredoxin"/>
    <property type="match status" value="1"/>
</dbReference>
<name>A0A9Q9DX54_CURCL</name>
<dbReference type="PANTHER" id="PTHR12878">
    <property type="entry name" value="NADH-UBIQUINONE OXIDOREDUCTASE B8 SUBUNIT"/>
    <property type="match status" value="1"/>
</dbReference>
<dbReference type="VEuPathDB" id="FungiDB:yc1106_08445"/>
<evidence type="ECO:0000256" key="1">
    <source>
        <dbReference type="ARBA" id="ARBA00003195"/>
    </source>
</evidence>
<keyword evidence="4" id="KW-0813">Transport</keyword>
<organism evidence="12 13">
    <name type="scientific">Curvularia clavata</name>
    <dbReference type="NCBI Taxonomy" id="95742"/>
    <lineage>
        <taxon>Eukaryota</taxon>
        <taxon>Fungi</taxon>
        <taxon>Dikarya</taxon>
        <taxon>Ascomycota</taxon>
        <taxon>Pezizomycotina</taxon>
        <taxon>Dothideomycetes</taxon>
        <taxon>Pleosporomycetidae</taxon>
        <taxon>Pleosporales</taxon>
        <taxon>Pleosporineae</taxon>
        <taxon>Pleosporaceae</taxon>
        <taxon>Curvularia</taxon>
    </lineage>
</organism>
<sequence>MASKAFASGLKELRFLFCQTSEHSAATRNFLTRSYPAMKKANPSIPIMIREASGTEPTVYARFDFGKERKLPLKGLDDKAIEQQQETNNDLDTTYHNAMISIHSAKLDFTFSSRAAQENFNNVAEEWQDALQDLHMAIKRFREREAEKEAFITLQREMLGEIHEEMEKLKKKIADLESKEAKRK</sequence>
<keyword evidence="8" id="KW-0496">Mitochondrion</keyword>
<comment type="function">
    <text evidence="1">Accessory subunit of the mitochondrial membrane respiratory chain NADH dehydrogenase (Complex I), that is believed not to be involved in catalysis. Complex I functions in the transfer of electrons from NADH to the respiratory chain. The immediate electron acceptor for the enzyme is believed to be ubiquinone.</text>
</comment>
<protein>
    <recommendedName>
        <fullName evidence="11">Ribosomal protein/NADH dehydrogenase domain-containing protein</fullName>
    </recommendedName>
</protein>
<dbReference type="InterPro" id="IPR036249">
    <property type="entry name" value="Thioredoxin-like_sf"/>
</dbReference>
<dbReference type="SUPFAM" id="SSF52833">
    <property type="entry name" value="Thioredoxin-like"/>
    <property type="match status" value="1"/>
</dbReference>
<evidence type="ECO:0000256" key="7">
    <source>
        <dbReference type="ARBA" id="ARBA00022982"/>
    </source>
</evidence>
<keyword evidence="13" id="KW-1185">Reference proteome</keyword>
<dbReference type="InterPro" id="IPR016464">
    <property type="entry name" value="NADH_Ub_cplx-1_asu_su-2"/>
</dbReference>
<keyword evidence="7" id="KW-0249">Electron transport</keyword>
<dbReference type="Pfam" id="PF05047">
    <property type="entry name" value="L51_S25_CI-B8"/>
    <property type="match status" value="1"/>
</dbReference>
<accession>A0A9Q9DX54</accession>
<dbReference type="EMBL" id="CP089279">
    <property type="protein sequence ID" value="USP81171.1"/>
    <property type="molecule type" value="Genomic_DNA"/>
</dbReference>
<evidence type="ECO:0000256" key="4">
    <source>
        <dbReference type="ARBA" id="ARBA00022448"/>
    </source>
</evidence>
<reference evidence="12" key="1">
    <citation type="submission" date="2021-12" db="EMBL/GenBank/DDBJ databases">
        <title>Curvularia clavata genome.</title>
        <authorList>
            <person name="Cao Y."/>
        </authorList>
    </citation>
    <scope>NUCLEOTIDE SEQUENCE</scope>
    <source>
        <strain evidence="12">Yc1106</strain>
    </source>
</reference>
<evidence type="ECO:0000256" key="3">
    <source>
        <dbReference type="ARBA" id="ARBA00008939"/>
    </source>
</evidence>
<keyword evidence="5" id="KW-0679">Respiratory chain</keyword>
<feature type="coiled-coil region" evidence="10">
    <location>
        <begin position="124"/>
        <end position="182"/>
    </location>
</feature>
<evidence type="ECO:0000256" key="8">
    <source>
        <dbReference type="ARBA" id="ARBA00023128"/>
    </source>
</evidence>
<feature type="domain" description="Ribosomal protein/NADH dehydrogenase" evidence="11">
    <location>
        <begin position="19"/>
        <end position="90"/>
    </location>
</feature>
<evidence type="ECO:0000256" key="6">
    <source>
        <dbReference type="ARBA" id="ARBA00022792"/>
    </source>
</evidence>
<evidence type="ECO:0000256" key="2">
    <source>
        <dbReference type="ARBA" id="ARBA00004443"/>
    </source>
</evidence>
<keyword evidence="10" id="KW-0175">Coiled coil</keyword>
<gene>
    <name evidence="12" type="ORF">yc1106_08445</name>
</gene>
<evidence type="ECO:0000256" key="5">
    <source>
        <dbReference type="ARBA" id="ARBA00022660"/>
    </source>
</evidence>
<keyword evidence="6" id="KW-0999">Mitochondrion inner membrane</keyword>
<comment type="subcellular location">
    <subcellularLocation>
        <location evidence="2">Mitochondrion inner membrane</location>
        <topology evidence="2">Peripheral membrane protein</topology>
        <orientation evidence="2">Matrix side</orientation>
    </subcellularLocation>
</comment>
<proteinExistence type="inferred from homology"/>
<evidence type="ECO:0000256" key="10">
    <source>
        <dbReference type="SAM" id="Coils"/>
    </source>
</evidence>
<evidence type="ECO:0000259" key="11">
    <source>
        <dbReference type="SMART" id="SM00916"/>
    </source>
</evidence>
<comment type="similarity">
    <text evidence="3">Belongs to the complex I NDUFA2 subunit family.</text>
</comment>
<evidence type="ECO:0000313" key="13">
    <source>
        <dbReference type="Proteomes" id="UP001056012"/>
    </source>
</evidence>
<dbReference type="PANTHER" id="PTHR12878:SF0">
    <property type="entry name" value="NADH DEHYDROGENASE [UBIQUINONE] 1 ALPHA SUBCOMPLEX SUBUNIT 2"/>
    <property type="match status" value="1"/>
</dbReference>
<dbReference type="SMART" id="SM00916">
    <property type="entry name" value="L51_S25_CI-B8"/>
    <property type="match status" value="1"/>
</dbReference>
<evidence type="ECO:0000256" key="9">
    <source>
        <dbReference type="ARBA" id="ARBA00023136"/>
    </source>
</evidence>
<keyword evidence="9" id="KW-0472">Membrane</keyword>
<dbReference type="InterPro" id="IPR007741">
    <property type="entry name" value="Ribosomal_mL43/mS25/NADH_DH"/>
</dbReference>
<dbReference type="OrthoDB" id="10250268at2759"/>
<evidence type="ECO:0000313" key="12">
    <source>
        <dbReference type="EMBL" id="USP81171.1"/>
    </source>
</evidence>
<dbReference type="Proteomes" id="UP001056012">
    <property type="component" value="Chromosome 6"/>
</dbReference>